<dbReference type="PANTHER" id="PTHR45987:SF4">
    <property type="entry name" value="LARGE RIBOSOMAL SUBUNIT PROTEIN BL12M"/>
    <property type="match status" value="1"/>
</dbReference>
<dbReference type="GO" id="GO:1990904">
    <property type="term" value="C:ribonucleoprotein complex"/>
    <property type="evidence" value="ECO:0007669"/>
    <property type="project" value="UniProtKB-KW"/>
</dbReference>
<dbReference type="CDD" id="cd00387">
    <property type="entry name" value="Ribosomal_L7_L12"/>
    <property type="match status" value="1"/>
</dbReference>
<dbReference type="PANTHER" id="PTHR45987">
    <property type="entry name" value="39S RIBOSOMAL PROTEIN L12"/>
    <property type="match status" value="1"/>
</dbReference>
<reference evidence="6" key="1">
    <citation type="submission" date="2021-01" db="EMBL/GenBank/DDBJ databases">
        <authorList>
            <person name="Corre E."/>
            <person name="Pelletier E."/>
            <person name="Niang G."/>
            <person name="Scheremetjew M."/>
            <person name="Finn R."/>
            <person name="Kale V."/>
            <person name="Holt S."/>
            <person name="Cochrane G."/>
            <person name="Meng A."/>
            <person name="Brown T."/>
            <person name="Cohen L."/>
        </authorList>
    </citation>
    <scope>NUCLEOTIDE SEQUENCE</scope>
    <source>
        <strain evidence="6">RCC1130</strain>
    </source>
</reference>
<keyword evidence="3" id="KW-0687">Ribonucleoprotein</keyword>
<dbReference type="GO" id="GO:0003729">
    <property type="term" value="F:mRNA binding"/>
    <property type="evidence" value="ECO:0007669"/>
    <property type="project" value="TreeGrafter"/>
</dbReference>
<evidence type="ECO:0000256" key="1">
    <source>
        <dbReference type="ARBA" id="ARBA00007197"/>
    </source>
</evidence>
<dbReference type="Gene3D" id="3.30.1390.10">
    <property type="match status" value="1"/>
</dbReference>
<dbReference type="GO" id="GO:0005737">
    <property type="term" value="C:cytoplasm"/>
    <property type="evidence" value="ECO:0007669"/>
    <property type="project" value="UniProtKB-ARBA"/>
</dbReference>
<gene>
    <name evidence="6" type="ORF">CLEP1334_LOCUS15422</name>
</gene>
<dbReference type="InterPro" id="IPR008932">
    <property type="entry name" value="Ribosomal_bL12_oligo"/>
</dbReference>
<dbReference type="Pfam" id="PF16320">
    <property type="entry name" value="Ribosomal_L12_N"/>
    <property type="match status" value="1"/>
</dbReference>
<dbReference type="NCBIfam" id="TIGR00855">
    <property type="entry name" value="L12"/>
    <property type="match status" value="1"/>
</dbReference>
<sequence length="193" mass="20661">MVYTMSSRGWIRSVACSIRSTVPPRLHVMCSASWSAGIQIRRDARWRGYCSSASAAVVTSPKVQELVDQISALTLLEAAQLTDALKERLGISSAMMMPAAPMAPVAAGAAPAAPAEEEVVPEKTVFTVRLEKFDAASKIKVIKEVRALTGLGLKEAKELVENAPKDLKVDIKKEEAEAIKAKLEEVGGSVVID</sequence>
<dbReference type="InterPro" id="IPR036235">
    <property type="entry name" value="Ribosomal_bL12_oligo_N_sf"/>
</dbReference>
<dbReference type="GO" id="GO:0003735">
    <property type="term" value="F:structural constituent of ribosome"/>
    <property type="evidence" value="ECO:0007669"/>
    <property type="project" value="InterPro"/>
</dbReference>
<dbReference type="InterPro" id="IPR000206">
    <property type="entry name" value="Ribosomal_bL12"/>
</dbReference>
<evidence type="ECO:0000256" key="2">
    <source>
        <dbReference type="ARBA" id="ARBA00022980"/>
    </source>
</evidence>
<dbReference type="SUPFAM" id="SSF54736">
    <property type="entry name" value="ClpS-like"/>
    <property type="match status" value="1"/>
</dbReference>
<dbReference type="FunFam" id="3.30.1390.10:FF:000001">
    <property type="entry name" value="50S ribosomal protein L7/L12"/>
    <property type="match status" value="1"/>
</dbReference>
<dbReference type="EMBL" id="HBER01030709">
    <property type="protein sequence ID" value="CAD8540139.1"/>
    <property type="molecule type" value="Transcribed_RNA"/>
</dbReference>
<dbReference type="GO" id="GO:0005840">
    <property type="term" value="C:ribosome"/>
    <property type="evidence" value="ECO:0007669"/>
    <property type="project" value="UniProtKB-KW"/>
</dbReference>
<dbReference type="SUPFAM" id="SSF48300">
    <property type="entry name" value="Ribosomal protein L7/12, oligomerisation (N-terminal) domain"/>
    <property type="match status" value="1"/>
</dbReference>
<keyword evidence="2" id="KW-0689">Ribosomal protein</keyword>
<feature type="domain" description="Large ribosomal subunit protein bL12 oligomerization" evidence="5">
    <location>
        <begin position="62"/>
        <end position="110"/>
    </location>
</feature>
<dbReference type="InterPro" id="IPR013823">
    <property type="entry name" value="Ribosomal_bL12_C"/>
</dbReference>
<organism evidence="6">
    <name type="scientific">Calcidiscus leptoporus</name>
    <dbReference type="NCBI Taxonomy" id="127549"/>
    <lineage>
        <taxon>Eukaryota</taxon>
        <taxon>Haptista</taxon>
        <taxon>Haptophyta</taxon>
        <taxon>Prymnesiophyceae</taxon>
        <taxon>Coccolithales</taxon>
        <taxon>Calcidiscaceae</taxon>
        <taxon>Calcidiscus</taxon>
    </lineage>
</organism>
<dbReference type="GO" id="GO:0006412">
    <property type="term" value="P:translation"/>
    <property type="evidence" value="ECO:0007669"/>
    <property type="project" value="InterPro"/>
</dbReference>
<evidence type="ECO:0000313" key="6">
    <source>
        <dbReference type="EMBL" id="CAD8540139.1"/>
    </source>
</evidence>
<name>A0A7S0J3N7_9EUKA</name>
<evidence type="ECO:0000256" key="3">
    <source>
        <dbReference type="ARBA" id="ARBA00023274"/>
    </source>
</evidence>
<comment type="similarity">
    <text evidence="1">Belongs to the bacterial ribosomal protein bL12 family.</text>
</comment>
<protein>
    <recommendedName>
        <fullName evidence="7">Ribosomal protein L7/L12 C-terminal domain-containing protein</fullName>
    </recommendedName>
</protein>
<dbReference type="HAMAP" id="MF_00368">
    <property type="entry name" value="Ribosomal_bL12"/>
    <property type="match status" value="1"/>
</dbReference>
<dbReference type="InterPro" id="IPR014719">
    <property type="entry name" value="Ribosomal_bL12_C/ClpS-like"/>
</dbReference>
<feature type="domain" description="Large ribosomal subunit protein bL12 C-terminal" evidence="4">
    <location>
        <begin position="126"/>
        <end position="192"/>
    </location>
</feature>
<evidence type="ECO:0000259" key="4">
    <source>
        <dbReference type="Pfam" id="PF00542"/>
    </source>
</evidence>
<dbReference type="Gene3D" id="1.20.5.710">
    <property type="entry name" value="Single helix bin"/>
    <property type="match status" value="1"/>
</dbReference>
<dbReference type="AlphaFoldDB" id="A0A7S0J3N7"/>
<evidence type="ECO:0000259" key="5">
    <source>
        <dbReference type="Pfam" id="PF16320"/>
    </source>
</evidence>
<dbReference type="Pfam" id="PF00542">
    <property type="entry name" value="Ribosomal_L12"/>
    <property type="match status" value="1"/>
</dbReference>
<proteinExistence type="inferred from homology"/>
<evidence type="ECO:0008006" key="7">
    <source>
        <dbReference type="Google" id="ProtNLM"/>
    </source>
</evidence>
<accession>A0A7S0J3N7</accession>